<dbReference type="GO" id="GO:0005975">
    <property type="term" value="P:carbohydrate metabolic process"/>
    <property type="evidence" value="ECO:0007669"/>
    <property type="project" value="InterPro"/>
</dbReference>
<dbReference type="InterPro" id="IPR000743">
    <property type="entry name" value="Glyco_hydro_28"/>
</dbReference>
<reference evidence="5 6" key="1">
    <citation type="submission" date="2016-10" db="EMBL/GenBank/DDBJ databases">
        <authorList>
            <person name="de Groot N.N."/>
        </authorList>
    </citation>
    <scope>NUCLEOTIDE SEQUENCE [LARGE SCALE GENOMIC DNA]</scope>
    <source>
        <strain evidence="5 6">CGMCC 1.10434</strain>
    </source>
</reference>
<dbReference type="InterPro" id="IPR011050">
    <property type="entry name" value="Pectin_lyase_fold/virulence"/>
</dbReference>
<dbReference type="SMART" id="SM00710">
    <property type="entry name" value="PbH1"/>
    <property type="match status" value="4"/>
</dbReference>
<dbReference type="Proteomes" id="UP000199300">
    <property type="component" value="Unassembled WGS sequence"/>
</dbReference>
<evidence type="ECO:0000313" key="6">
    <source>
        <dbReference type="Proteomes" id="UP000199300"/>
    </source>
</evidence>
<dbReference type="InterPro" id="IPR006626">
    <property type="entry name" value="PbH1"/>
</dbReference>
<dbReference type="Pfam" id="PF00295">
    <property type="entry name" value="Glyco_hydro_28"/>
    <property type="match status" value="1"/>
</dbReference>
<dbReference type="AlphaFoldDB" id="A0A1H8RBD0"/>
<dbReference type="EMBL" id="FODJ01000010">
    <property type="protein sequence ID" value="SEO63755.1"/>
    <property type="molecule type" value="Genomic_DNA"/>
</dbReference>
<keyword evidence="3 4" id="KW-0326">Glycosidase</keyword>
<evidence type="ECO:0000256" key="1">
    <source>
        <dbReference type="ARBA" id="ARBA00008834"/>
    </source>
</evidence>
<gene>
    <name evidence="5" type="ORF">SAMN04488134_11027</name>
</gene>
<evidence type="ECO:0000313" key="5">
    <source>
        <dbReference type="EMBL" id="SEO63755.1"/>
    </source>
</evidence>
<evidence type="ECO:0000256" key="2">
    <source>
        <dbReference type="ARBA" id="ARBA00022801"/>
    </source>
</evidence>
<protein>
    <submittedName>
        <fullName evidence="5">Glycosyl hydrolases family 28</fullName>
    </submittedName>
</protein>
<dbReference type="PANTHER" id="PTHR31339">
    <property type="entry name" value="PECTIN LYASE-RELATED"/>
    <property type="match status" value="1"/>
</dbReference>
<accession>A0A1H8RBD0</accession>
<dbReference type="PANTHER" id="PTHR31339:SF9">
    <property type="entry name" value="PLASMIN AND FIBRONECTIN-BINDING PROTEIN A"/>
    <property type="match status" value="1"/>
</dbReference>
<keyword evidence="6" id="KW-1185">Reference proteome</keyword>
<dbReference type="RefSeq" id="WP_091499086.1">
    <property type="nucleotide sequence ID" value="NZ_FODJ01000010.1"/>
</dbReference>
<dbReference type="InterPro" id="IPR051801">
    <property type="entry name" value="GH28_Enzymes"/>
</dbReference>
<name>A0A1H8RBD0_9BACI</name>
<sequence length="319" mass="34527">MNTTVNIRDYGASGDGVAKDTNALQVAINQCYAAGGGIVDCPAGTYLCDSIELKSHVFLNLLPGAKIQGSKDVAGYNLNYLVYAENACHTGIIGYGEINEGDTFWQEEKDLNQNVLWRKGWGEVAAYYRKSTPRPQGLICFENCKQVRVHNISLTNSPRWTLHLLSCDDVSIHGVTINNPLYGPNTDGIDIDGSQNVTVSDCRIYTGDDAIVIKTTGEKNYNTPVRNITVTNCVLTTTCNAFKIGTETLNSIENVVFTNSVVHSDAQAPYHYQAISGVSIETVDGANLASVSVSGIVMNNARSPIFCSLGQQGERTRSP</sequence>
<dbReference type="STRING" id="872970.SAMN04488134_11027"/>
<dbReference type="GO" id="GO:0004650">
    <property type="term" value="F:polygalacturonase activity"/>
    <property type="evidence" value="ECO:0007669"/>
    <property type="project" value="InterPro"/>
</dbReference>
<dbReference type="SUPFAM" id="SSF51126">
    <property type="entry name" value="Pectin lyase-like"/>
    <property type="match status" value="1"/>
</dbReference>
<dbReference type="OrthoDB" id="9795222at2"/>
<keyword evidence="2 4" id="KW-0378">Hydrolase</keyword>
<dbReference type="Gene3D" id="2.160.20.10">
    <property type="entry name" value="Single-stranded right-handed beta-helix, Pectin lyase-like"/>
    <property type="match status" value="1"/>
</dbReference>
<proteinExistence type="inferred from homology"/>
<evidence type="ECO:0000256" key="3">
    <source>
        <dbReference type="ARBA" id="ARBA00023295"/>
    </source>
</evidence>
<comment type="similarity">
    <text evidence="1 4">Belongs to the glycosyl hydrolase 28 family.</text>
</comment>
<organism evidence="5 6">
    <name type="scientific">Amphibacillus marinus</name>
    <dbReference type="NCBI Taxonomy" id="872970"/>
    <lineage>
        <taxon>Bacteria</taxon>
        <taxon>Bacillati</taxon>
        <taxon>Bacillota</taxon>
        <taxon>Bacilli</taxon>
        <taxon>Bacillales</taxon>
        <taxon>Bacillaceae</taxon>
        <taxon>Amphibacillus</taxon>
    </lineage>
</organism>
<evidence type="ECO:0000256" key="4">
    <source>
        <dbReference type="RuleBase" id="RU361169"/>
    </source>
</evidence>
<dbReference type="InterPro" id="IPR012334">
    <property type="entry name" value="Pectin_lyas_fold"/>
</dbReference>